<dbReference type="Proteomes" id="UP001596414">
    <property type="component" value="Unassembled WGS sequence"/>
</dbReference>
<feature type="transmembrane region" description="Helical" evidence="2">
    <location>
        <begin position="399"/>
        <end position="417"/>
    </location>
</feature>
<feature type="region of interest" description="Disordered" evidence="1">
    <location>
        <begin position="1"/>
        <end position="47"/>
    </location>
</feature>
<reference evidence="4 5" key="1">
    <citation type="journal article" date="2014" name="Int. J. Syst. Evol. Microbiol.">
        <title>Complete genome sequence of Corynebacterium casei LMG S-19264T (=DSM 44701T), isolated from a smear-ripened cheese.</title>
        <authorList>
            <consortium name="US DOE Joint Genome Institute (JGI-PGF)"/>
            <person name="Walter F."/>
            <person name="Albersmeier A."/>
            <person name="Kalinowski J."/>
            <person name="Ruckert C."/>
        </authorList>
    </citation>
    <scope>NUCLEOTIDE SEQUENCE [LARGE SCALE GENOMIC DNA]</scope>
    <source>
        <strain evidence="4 5">CGMCC 4.7215</strain>
    </source>
</reference>
<feature type="transmembrane region" description="Helical" evidence="2">
    <location>
        <begin position="188"/>
        <end position="205"/>
    </location>
</feature>
<dbReference type="PANTHER" id="PTHR41710">
    <property type="entry name" value="GLYCOSYL TRANSFERASE, FAMILY 39"/>
    <property type="match status" value="1"/>
</dbReference>
<evidence type="ECO:0000256" key="2">
    <source>
        <dbReference type="SAM" id="Phobius"/>
    </source>
</evidence>
<dbReference type="Pfam" id="PF13231">
    <property type="entry name" value="PMT_2"/>
    <property type="match status" value="1"/>
</dbReference>
<feature type="transmembrane region" description="Helical" evidence="2">
    <location>
        <begin position="459"/>
        <end position="478"/>
    </location>
</feature>
<keyword evidence="2" id="KW-0812">Transmembrane</keyword>
<evidence type="ECO:0000313" key="5">
    <source>
        <dbReference type="Proteomes" id="UP001596414"/>
    </source>
</evidence>
<keyword evidence="2" id="KW-1133">Transmembrane helix</keyword>
<feature type="transmembrane region" description="Helical" evidence="2">
    <location>
        <begin position="210"/>
        <end position="225"/>
    </location>
</feature>
<dbReference type="InterPro" id="IPR038731">
    <property type="entry name" value="RgtA/B/C-like"/>
</dbReference>
<comment type="caution">
    <text evidence="4">The sequence shown here is derived from an EMBL/GenBank/DDBJ whole genome shotgun (WGS) entry which is preliminary data.</text>
</comment>
<dbReference type="RefSeq" id="WP_267637164.1">
    <property type="nucleotide sequence ID" value="NZ_JAODIY010000009.1"/>
</dbReference>
<organism evidence="4 5">
    <name type="scientific">Halovenus rubra</name>
    <dbReference type="NCBI Taxonomy" id="869890"/>
    <lineage>
        <taxon>Archaea</taxon>
        <taxon>Methanobacteriati</taxon>
        <taxon>Methanobacteriota</taxon>
        <taxon>Stenosarchaea group</taxon>
        <taxon>Halobacteria</taxon>
        <taxon>Halobacteriales</taxon>
        <taxon>Haloarculaceae</taxon>
        <taxon>Halovenus</taxon>
    </lineage>
</organism>
<name>A0ABD5X716_9EURY</name>
<evidence type="ECO:0000256" key="1">
    <source>
        <dbReference type="SAM" id="MobiDB-lite"/>
    </source>
</evidence>
<dbReference type="PANTHER" id="PTHR41710:SF2">
    <property type="entry name" value="GLYCOSYL TRANSFERASE FAMILY 39_83 DOMAIN-CONTAINING PROTEIN"/>
    <property type="match status" value="1"/>
</dbReference>
<evidence type="ECO:0000259" key="3">
    <source>
        <dbReference type="Pfam" id="PF13231"/>
    </source>
</evidence>
<feature type="domain" description="Glycosyltransferase RgtA/B/C/D-like" evidence="3">
    <location>
        <begin position="115"/>
        <end position="235"/>
    </location>
</feature>
<protein>
    <submittedName>
        <fullName evidence="4">Flippase activity-associated protein Agl23</fullName>
    </submittedName>
</protein>
<feature type="transmembrane region" description="Helical" evidence="2">
    <location>
        <begin position="164"/>
        <end position="182"/>
    </location>
</feature>
<evidence type="ECO:0000313" key="4">
    <source>
        <dbReference type="EMBL" id="MFC7126990.1"/>
    </source>
</evidence>
<dbReference type="EMBL" id="JBHSZQ010000047">
    <property type="protein sequence ID" value="MFC7126990.1"/>
    <property type="molecule type" value="Genomic_DNA"/>
</dbReference>
<feature type="transmembrane region" description="Helical" evidence="2">
    <location>
        <begin position="429"/>
        <end position="447"/>
    </location>
</feature>
<keyword evidence="2" id="KW-0472">Membrane</keyword>
<sequence length="644" mass="70805">MSGRPADDENDGEGLNGETHASQNEDEMPLSPDRSAETADEDSSKNLSESGKKALFDRYESLTLFRVVGAITLLAIVLRLVALGARAAHWDEARVAYWSYFYTDTGASAYHYEEHGPLAQLAAARMFEFFGVNDFTARLPVAVVGGVLPLSATLYRKHLRRTETVALAVLLALNPVLLYYSRFMRSDVLVAAFMFTAFGLLVRFYDTRKVRYLLVAGVVFGLGFGSKENAIIYLLTWGGALGVLADQYLHRPASETTGLDHVTERFGTYWNSLKAAAYRIDYAIAGFLSFVATLVVVFAPRGQGKERRFNPTTDADPVTLKDAVGSPGQVPTLVDETLNEAYSGYIEWFAQSEGTTLDTYISFLGDYVTILIEYAPLMTAFALLGIIFERYASEHSRALIMFMSYCGVASLVGYPLGSHIQGDSGWLSVHVIIPLLVPASVGVAWTYDRIRELVAKRSVNPVVVVAVLVLLVGVWGWAIPAQAVYLNDTADDNELVQYAQPASDLGPLIESMEEVAAENQGTDVMLYYGEKNQSYEDGEALVHRNISRSFAGDWQVEPTCSVWGESQPLNWYFSVTGSQADCERSPTQLASSVTDGDIPIVITVPGDSTVPENAFDDSYTKQSYYLRNVGEEVVVYTQQSTDQS</sequence>
<accession>A0ABD5X716</accession>
<feature type="transmembrane region" description="Helical" evidence="2">
    <location>
        <begin position="62"/>
        <end position="82"/>
    </location>
</feature>
<dbReference type="AlphaFoldDB" id="A0ABD5X716"/>
<feature type="transmembrane region" description="Helical" evidence="2">
    <location>
        <begin position="280"/>
        <end position="299"/>
    </location>
</feature>
<dbReference type="NCBIfam" id="TIGR03663">
    <property type="entry name" value="flippase activity-associated protein Agl23"/>
    <property type="match status" value="1"/>
</dbReference>
<gene>
    <name evidence="4" type="ORF">ACFQJ7_13320</name>
</gene>
<dbReference type="InterPro" id="IPR019962">
    <property type="entry name" value="CHP03663"/>
</dbReference>
<proteinExistence type="predicted"/>